<dbReference type="RefSeq" id="WP_149515048.1">
    <property type="nucleotide sequence ID" value="NZ_VDFC01000062.1"/>
</dbReference>
<feature type="chain" id="PRO_5023030549" evidence="1">
    <location>
        <begin position="43"/>
        <end position="78"/>
    </location>
</feature>
<dbReference type="AlphaFoldDB" id="A0A5B0A676"/>
<evidence type="ECO:0000256" key="1">
    <source>
        <dbReference type="SAM" id="SignalP"/>
    </source>
</evidence>
<comment type="caution">
    <text evidence="2">The sequence shown here is derived from an EMBL/GenBank/DDBJ whole genome shotgun (WGS) entry which is preliminary data.</text>
</comment>
<dbReference type="Proteomes" id="UP000324965">
    <property type="component" value="Unassembled WGS sequence"/>
</dbReference>
<sequence length="78" mass="7766">MQRSTTTTTGPGRRRARRLAVAVAAAGVLAGGGIAAAGPAGADTFCGETGDGGYGCVIDQGDGTFKMVNSNGDIVYNW</sequence>
<gene>
    <name evidence="2" type="ORF">FGF04_32900</name>
</gene>
<evidence type="ECO:0000313" key="3">
    <source>
        <dbReference type="Proteomes" id="UP000324965"/>
    </source>
</evidence>
<dbReference type="PROSITE" id="PS51318">
    <property type="entry name" value="TAT"/>
    <property type="match status" value="1"/>
</dbReference>
<keyword evidence="1" id="KW-0732">Signal</keyword>
<protein>
    <submittedName>
        <fullName evidence="2">Uncharacterized protein</fullName>
    </submittedName>
</protein>
<reference evidence="2 3" key="1">
    <citation type="submission" date="2019-05" db="EMBL/GenBank/DDBJ databases">
        <authorList>
            <person name="Hariharan J."/>
            <person name="Choudoir M.J."/>
            <person name="Diebold P."/>
            <person name="Panke-Buisse K."/>
            <person name="Buckley D.H."/>
        </authorList>
    </citation>
    <scope>NUCLEOTIDE SEQUENCE [LARGE SCALE GENOMIC DNA]</scope>
    <source>
        <strain evidence="2 3">SUN51</strain>
    </source>
</reference>
<name>A0A5B0A676_9ACTN</name>
<dbReference type="OrthoDB" id="4333333at2"/>
<feature type="signal peptide" evidence="1">
    <location>
        <begin position="1"/>
        <end position="42"/>
    </location>
</feature>
<organism evidence="2 3">
    <name type="scientific">Streptomyces apricus</name>
    <dbReference type="NCBI Taxonomy" id="1828112"/>
    <lineage>
        <taxon>Bacteria</taxon>
        <taxon>Bacillati</taxon>
        <taxon>Actinomycetota</taxon>
        <taxon>Actinomycetes</taxon>
        <taxon>Kitasatosporales</taxon>
        <taxon>Streptomycetaceae</taxon>
        <taxon>Streptomyces</taxon>
    </lineage>
</organism>
<evidence type="ECO:0000313" key="2">
    <source>
        <dbReference type="EMBL" id="KAA0925438.1"/>
    </source>
</evidence>
<dbReference type="InterPro" id="IPR006311">
    <property type="entry name" value="TAT_signal"/>
</dbReference>
<proteinExistence type="predicted"/>
<dbReference type="EMBL" id="VDFC01000062">
    <property type="protein sequence ID" value="KAA0925438.1"/>
    <property type="molecule type" value="Genomic_DNA"/>
</dbReference>
<keyword evidence="3" id="KW-1185">Reference proteome</keyword>
<accession>A0A5B0A676</accession>